<name>Q0A685_ALKEH</name>
<accession>Q0A685</accession>
<dbReference type="OrthoDB" id="596881at2"/>
<evidence type="ECO:0000313" key="1">
    <source>
        <dbReference type="EMBL" id="ABI57652.1"/>
    </source>
</evidence>
<sequence length="444" mass="49433">MSDTLRFDWEWLAYPELPAEEAVTFADLSIRLNDKAMTRLYDVAAKTERDNLFAAAYPLAQFLAENWWRIRWEPAPASLSNAGPQWRLAHNIAAAGAGYVWPNITFHGDGERMFMHVGPHTSESSAVQFVSEGNGVLDAAMFEAEADRFMEGVLARLQACGHPDTELEQLWRAVQAERSSNEDCERRRLEAMAGFDPDEAPEAMLDELLQLEQRLGVSAIRELAAASRANTLDHVRTLEEALCARGLRYQVPDTSRMRIEWPAPPWRRAVEVAKAARQAWGLNNGPLDNTQLAAIVDLPREQLDSSAPEAVPYSASLRGGEEGDRLVFRTGHRHGRRFAIGRLMGDAFYSPGEGGALAAATDARTGRQKFQRAFAQELLCPFEALSDFLNLGQDWDACDDITPPNEDRIEEAAEYFDVSPVLVQSTLVNHNVLPRDVLEITDAA</sequence>
<keyword evidence="2" id="KW-1185">Reference proteome</keyword>
<dbReference type="eggNOG" id="ENOG502ZAC1">
    <property type="taxonomic scope" value="Bacteria"/>
</dbReference>
<protein>
    <recommendedName>
        <fullName evidence="3">IrrE N-terminal-like domain-containing protein</fullName>
    </recommendedName>
</protein>
<dbReference type="HOGENOM" id="CLU_052023_0_0_6"/>
<dbReference type="EMBL" id="CP000453">
    <property type="protein sequence ID" value="ABI57652.1"/>
    <property type="molecule type" value="Genomic_DNA"/>
</dbReference>
<reference evidence="2" key="1">
    <citation type="submission" date="2006-08" db="EMBL/GenBank/DDBJ databases">
        <title>Complete sequence of Alkalilimnicola ehrilichei MLHE-1.</title>
        <authorList>
            <person name="Copeland A."/>
            <person name="Lucas S."/>
            <person name="Lapidus A."/>
            <person name="Barry K."/>
            <person name="Detter J.C."/>
            <person name="Glavina del Rio T."/>
            <person name="Hammon N."/>
            <person name="Israni S."/>
            <person name="Dalin E."/>
            <person name="Tice H."/>
            <person name="Pitluck S."/>
            <person name="Sims D."/>
            <person name="Brettin T."/>
            <person name="Bruce D."/>
            <person name="Han C."/>
            <person name="Tapia R."/>
            <person name="Gilna P."/>
            <person name="Schmutz J."/>
            <person name="Larimer F."/>
            <person name="Land M."/>
            <person name="Hauser L."/>
            <person name="Kyrpides N."/>
            <person name="Mikhailova N."/>
            <person name="Oremland R.S."/>
            <person name="Hoeft S.E."/>
            <person name="Switzer-Blum J."/>
            <person name="Kulp T."/>
            <person name="King G."/>
            <person name="Tabita R."/>
            <person name="Witte B."/>
            <person name="Santini J.M."/>
            <person name="Basu P."/>
            <person name="Hollibaugh J.T."/>
            <person name="Xie G."/>
            <person name="Stolz J.F."/>
            <person name="Richardson P."/>
        </authorList>
    </citation>
    <scope>NUCLEOTIDE SEQUENCE [LARGE SCALE GENOMIC DNA]</scope>
    <source>
        <strain evidence="2">ATCC BAA-1101 / DSM 17681 / MLHE-1</strain>
    </source>
</reference>
<gene>
    <name evidence="1" type="ordered locus">Mlg_2312</name>
</gene>
<organism evidence="1 2">
    <name type="scientific">Alkalilimnicola ehrlichii (strain ATCC BAA-1101 / DSM 17681 / MLHE-1)</name>
    <dbReference type="NCBI Taxonomy" id="187272"/>
    <lineage>
        <taxon>Bacteria</taxon>
        <taxon>Pseudomonadati</taxon>
        <taxon>Pseudomonadota</taxon>
        <taxon>Gammaproteobacteria</taxon>
        <taxon>Chromatiales</taxon>
        <taxon>Ectothiorhodospiraceae</taxon>
        <taxon>Alkalilimnicola</taxon>
    </lineage>
</organism>
<proteinExistence type="predicted"/>
<dbReference type="KEGG" id="aeh:Mlg_2312"/>
<evidence type="ECO:0008006" key="3">
    <source>
        <dbReference type="Google" id="ProtNLM"/>
    </source>
</evidence>
<evidence type="ECO:0000313" key="2">
    <source>
        <dbReference type="Proteomes" id="UP000001962"/>
    </source>
</evidence>
<dbReference type="Proteomes" id="UP000001962">
    <property type="component" value="Chromosome"/>
</dbReference>
<dbReference type="RefSeq" id="WP_011630046.1">
    <property type="nucleotide sequence ID" value="NC_008340.1"/>
</dbReference>
<dbReference type="AlphaFoldDB" id="Q0A685"/>